<dbReference type="InterPro" id="IPR009739">
    <property type="entry name" value="LprI-like_N"/>
</dbReference>
<proteinExistence type="predicted"/>
<dbReference type="RefSeq" id="WP_212392731.1">
    <property type="nucleotide sequence ID" value="NZ_JAFCJH010000047.1"/>
</dbReference>
<keyword evidence="3" id="KW-1185">Reference proteome</keyword>
<evidence type="ECO:0000259" key="1">
    <source>
        <dbReference type="Pfam" id="PF07007"/>
    </source>
</evidence>
<reference evidence="3" key="1">
    <citation type="journal article" date="2021" name="ISME J.">
        <title>Evolutionary origin and ecological implication of a unique nif island in free-living Bradyrhizobium lineages.</title>
        <authorList>
            <person name="Tao J."/>
        </authorList>
    </citation>
    <scope>NUCLEOTIDE SEQUENCE [LARGE SCALE GENOMIC DNA]</scope>
    <source>
        <strain evidence="3">SZCCT0434</strain>
    </source>
</reference>
<dbReference type="SUPFAM" id="SSF52096">
    <property type="entry name" value="ClpP/crotonase"/>
    <property type="match status" value="1"/>
</dbReference>
<feature type="domain" description="Lysozyme inhibitor LprI-like N-terminal" evidence="1">
    <location>
        <begin position="366"/>
        <end position="425"/>
    </location>
</feature>
<organism evidence="2 3">
    <name type="scientific">Bradyrhizobium jicamae</name>
    <dbReference type="NCBI Taxonomy" id="280332"/>
    <lineage>
        <taxon>Bacteria</taxon>
        <taxon>Pseudomonadati</taxon>
        <taxon>Pseudomonadota</taxon>
        <taxon>Alphaproteobacteria</taxon>
        <taxon>Hyphomicrobiales</taxon>
        <taxon>Nitrobacteraceae</taxon>
        <taxon>Bradyrhizobium</taxon>
    </lineage>
</organism>
<name>A0ABS5FT92_9BRAD</name>
<gene>
    <name evidence="2" type="ORF">JQ615_32055</name>
</gene>
<sequence length="457" mass="49133">MLTALGLSPSGRAADFTVDLKRADCQLRMDGEIVAGDFDKFRKKLPRDYPPIEMGPTLCLNSPGGDFVEGLNIARFVSGGISTSIAAGNACESACGWIFLAGLSRNRAGTELSRTMDARATLSFHAPYIDPDKAATAAATPTTSGSLDLKASIQAYNQAVGEIGRDLLALAQKYATLDVSQPLVPPTLLAEALVKVGKDKLLVNTTGSAIRWSIRVTGYKGLVPRTKADVVRACITASALADQFWDDGFLSASSHEEYLAHYDSGSRTLVAEVVVSGIKGIACELEFNFADDLASLNGDITVRANVELDESVTRTWIRDRYGPKLISLPDFGVLDPKTPLKDLPAAAGKPIDPRSLATVQGPAWCAARTTRSKDEEAICASGKLSLYDVLLTRYYGEAIGKGGNSARSKLESEQRTWLEWRRACADDGDCLEAAYHLRIKQMKDRLDDASGVRIGHP</sequence>
<dbReference type="PANTHER" id="PTHR37549:SF1">
    <property type="entry name" value="LIPOPROTEIN LPRI"/>
    <property type="match status" value="1"/>
</dbReference>
<dbReference type="Proteomes" id="UP001315278">
    <property type="component" value="Unassembled WGS sequence"/>
</dbReference>
<dbReference type="Pfam" id="PF07007">
    <property type="entry name" value="LprI"/>
    <property type="match status" value="1"/>
</dbReference>
<evidence type="ECO:0000313" key="2">
    <source>
        <dbReference type="EMBL" id="MBR0800010.1"/>
    </source>
</evidence>
<accession>A0ABS5FT92</accession>
<comment type="caution">
    <text evidence="2">The sequence shown here is derived from an EMBL/GenBank/DDBJ whole genome shotgun (WGS) entry which is preliminary data.</text>
</comment>
<protein>
    <submittedName>
        <fullName evidence="2">DUF1311 domain-containing protein</fullName>
    </submittedName>
</protein>
<dbReference type="InterPro" id="IPR029045">
    <property type="entry name" value="ClpP/crotonase-like_dom_sf"/>
</dbReference>
<dbReference type="EMBL" id="JAFCJH010000047">
    <property type="protein sequence ID" value="MBR0800010.1"/>
    <property type="molecule type" value="Genomic_DNA"/>
</dbReference>
<evidence type="ECO:0000313" key="3">
    <source>
        <dbReference type="Proteomes" id="UP001315278"/>
    </source>
</evidence>
<dbReference type="InterPro" id="IPR052755">
    <property type="entry name" value="Lysozyme_Inhibitor_LprI"/>
</dbReference>
<dbReference type="PANTHER" id="PTHR37549">
    <property type="entry name" value="LIPOPROTEIN LPRI"/>
    <property type="match status" value="1"/>
</dbReference>